<sequence>MRVGGPGSKSAPVQPKARPTQNEHRTDNYYKIINNRAILRYEILVLEIFDLTDEYTEKKVFRVLRSENINALFVPM</sequence>
<evidence type="ECO:0000313" key="2">
    <source>
        <dbReference type="EMBL" id="KAL2730871.1"/>
    </source>
</evidence>
<organism evidence="2 3">
    <name type="scientific">Vespula squamosa</name>
    <name type="common">Southern yellow jacket</name>
    <name type="synonym">Wasp</name>
    <dbReference type="NCBI Taxonomy" id="30214"/>
    <lineage>
        <taxon>Eukaryota</taxon>
        <taxon>Metazoa</taxon>
        <taxon>Ecdysozoa</taxon>
        <taxon>Arthropoda</taxon>
        <taxon>Hexapoda</taxon>
        <taxon>Insecta</taxon>
        <taxon>Pterygota</taxon>
        <taxon>Neoptera</taxon>
        <taxon>Endopterygota</taxon>
        <taxon>Hymenoptera</taxon>
        <taxon>Apocrita</taxon>
        <taxon>Aculeata</taxon>
        <taxon>Vespoidea</taxon>
        <taxon>Vespidae</taxon>
        <taxon>Vespinae</taxon>
        <taxon>Vespula</taxon>
    </lineage>
</organism>
<dbReference type="Proteomes" id="UP001607302">
    <property type="component" value="Unassembled WGS sequence"/>
</dbReference>
<protein>
    <submittedName>
        <fullName evidence="2">Uncharacterized protein</fullName>
    </submittedName>
</protein>
<proteinExistence type="predicted"/>
<comment type="caution">
    <text evidence="2">The sequence shown here is derived from an EMBL/GenBank/DDBJ whole genome shotgun (WGS) entry which is preliminary data.</text>
</comment>
<dbReference type="AlphaFoldDB" id="A0ABD2BDR1"/>
<keyword evidence="3" id="KW-1185">Reference proteome</keyword>
<gene>
    <name evidence="2" type="ORF">V1478_005284</name>
</gene>
<accession>A0ABD2BDR1</accession>
<evidence type="ECO:0000256" key="1">
    <source>
        <dbReference type="SAM" id="MobiDB-lite"/>
    </source>
</evidence>
<reference evidence="2 3" key="1">
    <citation type="journal article" date="2024" name="Ann. Entomol. Soc. Am.">
        <title>Genomic analyses of the southern and eastern yellowjacket wasps (Hymenoptera: Vespidae) reveal evolutionary signatures of social life.</title>
        <authorList>
            <person name="Catto M.A."/>
            <person name="Caine P.B."/>
            <person name="Orr S.E."/>
            <person name="Hunt B.G."/>
            <person name="Goodisman M.A.D."/>
        </authorList>
    </citation>
    <scope>NUCLEOTIDE SEQUENCE [LARGE SCALE GENOMIC DNA]</scope>
    <source>
        <strain evidence="2">233</strain>
        <tissue evidence="2">Head and thorax</tissue>
    </source>
</reference>
<name>A0ABD2BDR1_VESSQ</name>
<evidence type="ECO:0000313" key="3">
    <source>
        <dbReference type="Proteomes" id="UP001607302"/>
    </source>
</evidence>
<dbReference type="EMBL" id="JAUDFV010000110">
    <property type="protein sequence ID" value="KAL2730871.1"/>
    <property type="molecule type" value="Genomic_DNA"/>
</dbReference>
<feature type="region of interest" description="Disordered" evidence="1">
    <location>
        <begin position="1"/>
        <end position="25"/>
    </location>
</feature>